<dbReference type="Gene3D" id="2.60.120.10">
    <property type="entry name" value="Jelly Rolls"/>
    <property type="match status" value="1"/>
</dbReference>
<accession>A0ABS1R191</accession>
<dbReference type="InterPro" id="IPR014710">
    <property type="entry name" value="RmlC-like_jellyroll"/>
</dbReference>
<evidence type="ECO:0000313" key="2">
    <source>
        <dbReference type="Proteomes" id="UP000625283"/>
    </source>
</evidence>
<comment type="caution">
    <text evidence="1">The sequence shown here is derived from an EMBL/GenBank/DDBJ whole genome shotgun (WGS) entry which is preliminary data.</text>
</comment>
<dbReference type="EMBL" id="JAERTY010000002">
    <property type="protein sequence ID" value="MBL1408070.1"/>
    <property type="molecule type" value="Genomic_DNA"/>
</dbReference>
<dbReference type="RefSeq" id="WP_202101847.1">
    <property type="nucleotide sequence ID" value="NZ_JAERTY010000002.1"/>
</dbReference>
<dbReference type="Proteomes" id="UP000625283">
    <property type="component" value="Unassembled WGS sequence"/>
</dbReference>
<gene>
    <name evidence="1" type="ORF">JKG61_04845</name>
</gene>
<dbReference type="InterPro" id="IPR018490">
    <property type="entry name" value="cNMP-bd_dom_sf"/>
</dbReference>
<dbReference type="SUPFAM" id="SSF51206">
    <property type="entry name" value="cAMP-binding domain-like"/>
    <property type="match status" value="1"/>
</dbReference>
<sequence>MERIYIQFERYSSLNEEIKLDLTTLGKIKRYNKGSYYKHEDEAVSKWCFIIQGLVSEEHFNAGDRLVVERICDTNEYFVGTKHTFSSTGEPLAIKFLKPTLLYEIRNSHLQELLDQHDELKAIYHRLVQRKLNQSNRHIHRTNGLLAEERLYDLHLDRPNLIKQLTVEQKSAFLKLANNEAYYKAKRYMDKKLKNIS</sequence>
<evidence type="ECO:0000313" key="1">
    <source>
        <dbReference type="EMBL" id="MBL1408070.1"/>
    </source>
</evidence>
<organism evidence="1 2">
    <name type="scientific">Sphingobacterium faecale</name>
    <dbReference type="NCBI Taxonomy" id="2803775"/>
    <lineage>
        <taxon>Bacteria</taxon>
        <taxon>Pseudomonadati</taxon>
        <taxon>Bacteroidota</taxon>
        <taxon>Sphingobacteriia</taxon>
        <taxon>Sphingobacteriales</taxon>
        <taxon>Sphingobacteriaceae</taxon>
        <taxon>Sphingobacterium</taxon>
    </lineage>
</organism>
<name>A0ABS1R191_9SPHI</name>
<protein>
    <submittedName>
        <fullName evidence="1">Crp/Fnr family transcriptional regulator</fullName>
    </submittedName>
</protein>
<reference evidence="1 2" key="1">
    <citation type="submission" date="2021-01" db="EMBL/GenBank/DDBJ databases">
        <title>C459-1 draft genome sequence.</title>
        <authorList>
            <person name="Zhang X.-F."/>
        </authorList>
    </citation>
    <scope>NUCLEOTIDE SEQUENCE [LARGE SCALE GENOMIC DNA]</scope>
    <source>
        <strain evidence="2">C459-1</strain>
    </source>
</reference>
<keyword evidence="2" id="KW-1185">Reference proteome</keyword>
<proteinExistence type="predicted"/>